<evidence type="ECO:0000259" key="3">
    <source>
        <dbReference type="Pfam" id="PF10081"/>
    </source>
</evidence>
<dbReference type="EMBL" id="BMMI01000009">
    <property type="protein sequence ID" value="GGL81225.1"/>
    <property type="molecule type" value="Genomic_DNA"/>
</dbReference>
<dbReference type="EMBL" id="JAAMPA010000003">
    <property type="protein sequence ID" value="NIH69835.1"/>
    <property type="molecule type" value="Genomic_DNA"/>
</dbReference>
<keyword evidence="2" id="KW-0472">Membrane</keyword>
<evidence type="ECO:0000313" key="6">
    <source>
        <dbReference type="EMBL" id="NIH69835.1"/>
    </source>
</evidence>
<organism evidence="6 7">
    <name type="scientific">Modestobacter marinus</name>
    <dbReference type="NCBI Taxonomy" id="477641"/>
    <lineage>
        <taxon>Bacteria</taxon>
        <taxon>Bacillati</taxon>
        <taxon>Actinomycetota</taxon>
        <taxon>Actinomycetes</taxon>
        <taxon>Geodermatophilales</taxon>
        <taxon>Geodermatophilaceae</taxon>
        <taxon>Modestobacter</taxon>
    </lineage>
</organism>
<gene>
    <name evidence="6" type="ORF">FB380_004333</name>
    <name evidence="5" type="ORF">GCM10011589_41890</name>
</gene>
<dbReference type="Proteomes" id="UP000648663">
    <property type="component" value="Unassembled WGS sequence"/>
</dbReference>
<feature type="compositionally biased region" description="Low complexity" evidence="1">
    <location>
        <begin position="21"/>
        <end position="34"/>
    </location>
</feature>
<reference evidence="5" key="1">
    <citation type="journal article" date="2014" name="Int. J. Syst. Evol. Microbiol.">
        <title>Complete genome of a new Firmicutes species belonging to the dominant human colonic microbiota ('Ruminococcus bicirculans') reveals two chromosomes and a selective capacity to utilize plant glucans.</title>
        <authorList>
            <consortium name="NISC Comparative Sequencing Program"/>
            <person name="Wegmann U."/>
            <person name="Louis P."/>
            <person name="Goesmann A."/>
            <person name="Henrissat B."/>
            <person name="Duncan S.H."/>
            <person name="Flint H.J."/>
        </authorList>
    </citation>
    <scope>NUCLEOTIDE SEQUENCE</scope>
    <source>
        <strain evidence="5">CGMCC 4.5581</strain>
    </source>
</reference>
<accession>A0A846LVU6</accession>
<evidence type="ECO:0000313" key="8">
    <source>
        <dbReference type="Proteomes" id="UP000648663"/>
    </source>
</evidence>
<keyword evidence="2" id="KW-1133">Transmembrane helix</keyword>
<dbReference type="InterPro" id="IPR027787">
    <property type="entry name" value="Alpha/beta-hydrolase_catalytic"/>
</dbReference>
<feature type="domain" description="Alpha/beta-hydrolase N-terminal" evidence="4">
    <location>
        <begin position="61"/>
        <end position="267"/>
    </location>
</feature>
<proteinExistence type="predicted"/>
<dbReference type="Pfam" id="PF15420">
    <property type="entry name" value="Abhydrolase_9_N"/>
    <property type="match status" value="1"/>
</dbReference>
<feature type="domain" description="Alpha/beta-hydrolase catalytic" evidence="3">
    <location>
        <begin position="284"/>
        <end position="571"/>
    </location>
</feature>
<feature type="transmembrane region" description="Helical" evidence="2">
    <location>
        <begin position="191"/>
        <end position="209"/>
    </location>
</feature>
<reference evidence="8" key="2">
    <citation type="journal article" date="2019" name="Int. J. Syst. Evol. Microbiol.">
        <title>The Global Catalogue of Microorganisms (GCM) 10K type strain sequencing project: providing services to taxonomists for standard genome sequencing and annotation.</title>
        <authorList>
            <consortium name="The Broad Institute Genomics Platform"/>
            <consortium name="The Broad Institute Genome Sequencing Center for Infectious Disease"/>
            <person name="Wu L."/>
            <person name="Ma J."/>
        </authorList>
    </citation>
    <scope>NUCLEOTIDE SEQUENCE [LARGE SCALE GENOMIC DNA]</scope>
    <source>
        <strain evidence="8">CGMCC 4.5581</strain>
    </source>
</reference>
<dbReference type="InterPro" id="IPR027788">
    <property type="entry name" value="Alpha/beta-hydrolase_N_dom"/>
</dbReference>
<reference evidence="6 7" key="3">
    <citation type="submission" date="2020-02" db="EMBL/GenBank/DDBJ databases">
        <title>Sequencing the genomes of 1000 actinobacteria strains.</title>
        <authorList>
            <person name="Klenk H.-P."/>
        </authorList>
    </citation>
    <scope>NUCLEOTIDE SEQUENCE [LARGE SCALE GENOMIC DNA]</scope>
    <source>
        <strain evidence="6 7">DSM 45201</strain>
    </source>
</reference>
<dbReference type="Pfam" id="PF10081">
    <property type="entry name" value="Abhydrolase_9"/>
    <property type="match status" value="1"/>
</dbReference>
<evidence type="ECO:0000313" key="5">
    <source>
        <dbReference type="EMBL" id="GGL81225.1"/>
    </source>
</evidence>
<dbReference type="RefSeq" id="WP_208383940.1">
    <property type="nucleotide sequence ID" value="NZ_BAABJU010000011.1"/>
</dbReference>
<evidence type="ECO:0000256" key="1">
    <source>
        <dbReference type="SAM" id="MobiDB-lite"/>
    </source>
</evidence>
<dbReference type="Proteomes" id="UP000552836">
    <property type="component" value="Unassembled WGS sequence"/>
</dbReference>
<name>A0A846LVU6_9ACTN</name>
<comment type="caution">
    <text evidence="6">The sequence shown here is derived from an EMBL/GenBank/DDBJ whole genome shotgun (WGS) entry which is preliminary data.</text>
</comment>
<evidence type="ECO:0000256" key="2">
    <source>
        <dbReference type="SAM" id="Phobius"/>
    </source>
</evidence>
<sequence>MNSSGASAEVVQARRPDRETAAGSTARTAGPGTAGAARVERWGALSLPGSWGALVLACLSFTPSLLPRSGVTQGVAAGISAALGYGLGVLAAAVWRGLADRDRRRPRRRSWQVFAGTAVVLLTASSVLGLRWQGDLRALMGVDGEPPWRALLALPVGLVVLAVLLGLARLVRGAARAVARWASRWVGARAARTLGGLVVAGLLVFAVLGSPGEALRASLHGSFALADGTTPAGVEQPTSGLRSGGPGSLIAWDTLGREGRIVVAGGPSAEEIAAFTGTAAEEPIRVYAGVATAEDVVDRAQIAVDDLARAGGFQRARLLVATTTGSGWLDAGALSAFEHIAGGDSALVSLQYSYVPSGISYLVDQSRARAAGRELFDAVYERWSALPPETRPQLYVFGESLGSFGAEAAFSGEADLRNRVSGALFVGAPNFNALHTEFRDHRDPGSREVEPVFRGGRTVRFSTDVGAGAPPAGVPWDGARVLFLQHPSDPIVWWSPSLLSSRPDWLAEPRGRDVLDEMTWLPLVTFWQVTLDMPFAVGVPEGHGHRYTNESVDAWALLLRPAGWTEERADELRALIRR</sequence>
<dbReference type="AlphaFoldDB" id="A0A846LVU6"/>
<feature type="transmembrane region" description="Helical" evidence="2">
    <location>
        <begin position="150"/>
        <end position="171"/>
    </location>
</feature>
<protein>
    <submittedName>
        <fullName evidence="6">Putative membrane protein</fullName>
    </submittedName>
</protein>
<evidence type="ECO:0000259" key="4">
    <source>
        <dbReference type="Pfam" id="PF15420"/>
    </source>
</evidence>
<keyword evidence="2" id="KW-0812">Transmembrane</keyword>
<feature type="transmembrane region" description="Helical" evidence="2">
    <location>
        <begin position="42"/>
        <end position="62"/>
    </location>
</feature>
<feature type="region of interest" description="Disordered" evidence="1">
    <location>
        <begin position="1"/>
        <end position="34"/>
    </location>
</feature>
<feature type="transmembrane region" description="Helical" evidence="2">
    <location>
        <begin position="74"/>
        <end position="99"/>
    </location>
</feature>
<feature type="transmembrane region" description="Helical" evidence="2">
    <location>
        <begin position="111"/>
        <end position="130"/>
    </location>
</feature>
<keyword evidence="8" id="KW-1185">Reference proteome</keyword>
<evidence type="ECO:0000313" key="7">
    <source>
        <dbReference type="Proteomes" id="UP000552836"/>
    </source>
</evidence>
<reference evidence="5" key="4">
    <citation type="submission" date="2024-05" db="EMBL/GenBank/DDBJ databases">
        <authorList>
            <person name="Sun Q."/>
            <person name="Zhou Y."/>
        </authorList>
    </citation>
    <scope>NUCLEOTIDE SEQUENCE</scope>
    <source>
        <strain evidence="5">CGMCC 4.5581</strain>
    </source>
</reference>